<feature type="transmembrane region" description="Helical" evidence="9">
    <location>
        <begin position="196"/>
        <end position="220"/>
    </location>
</feature>
<dbReference type="PANTHER" id="PTHR11403">
    <property type="entry name" value="CYTOCHROME C OXIDASE SUBUNIT III"/>
    <property type="match status" value="1"/>
</dbReference>
<dbReference type="Gene3D" id="1.20.120.80">
    <property type="entry name" value="Cytochrome c oxidase, subunit III, four-helix bundle"/>
    <property type="match status" value="1"/>
</dbReference>
<dbReference type="AlphaFoldDB" id="A0A0U2A2Z2"/>
<feature type="transmembrane region" description="Helical" evidence="9">
    <location>
        <begin position="12"/>
        <end position="33"/>
    </location>
</feature>
<evidence type="ECO:0000256" key="9">
    <source>
        <dbReference type="SAM" id="Phobius"/>
    </source>
</evidence>
<evidence type="ECO:0000256" key="5">
    <source>
        <dbReference type="ARBA" id="ARBA00022967"/>
    </source>
</evidence>
<name>A0A0U2A2Z2_9BIVA</name>
<sequence length="302" mass="34363">MARTGYQLLSPSPWPISAAASILGLCATLLIFFGEGVSWIFWGSLSVSFSLFIFVLCNWWSDVVKESTYLGEWSSYVVRTYAWGFRFFIISEAFFFAGLLGSFVFYGVGESSIHGVGFWPPRGIKPLVPWKMALLNTAILVGSSATANWALKFVQAHNTLNFDMEVKKSEIKRFNSPSKKLVGGTVDTYYYQERAVVAFIVTIVLGVSFTFLQALEYYWASFSFGDGIYGSTFFLLTGFHGLHVIIGTIFLVVCLIRLIKLHFSYNHFYVGVWAAVWYWHFVDLVWVFVYGLVYIWGYWGYS</sequence>
<dbReference type="PANTHER" id="PTHR11403:SF7">
    <property type="entry name" value="CYTOCHROME C OXIDASE SUBUNIT 3"/>
    <property type="match status" value="1"/>
</dbReference>
<evidence type="ECO:0000259" key="10">
    <source>
        <dbReference type="PROSITE" id="PS50253"/>
    </source>
</evidence>
<comment type="subcellular location">
    <subcellularLocation>
        <location evidence="1">Membrane</location>
        <topology evidence="1">Multi-pass membrane protein</topology>
    </subcellularLocation>
</comment>
<dbReference type="InterPro" id="IPR000298">
    <property type="entry name" value="Cyt_c_oxidase-like_su3"/>
</dbReference>
<comment type="function">
    <text evidence="8">Component of the cytochrome c oxidase, the last enzyme in the mitochondrial electron transport chain which drives oxidative phosphorylation. The respiratory chain contains 3 multisubunit complexes succinate dehydrogenase (complex II, CII), ubiquinol-cytochrome c oxidoreductase (cytochrome b-c1 complex, complex III, CIII) and cytochrome c oxidase (complex IV, CIV), that cooperate to transfer electrons derived from NADH and succinate to molecular oxygen, creating an electrochemical gradient over the inner membrane that drives transmembrane transport and the ATP synthase. Cytochrome c oxidase is the component of the respiratory chain that catalyzes the reduction of oxygen to water. Electrons originating from reduced cytochrome c in the intermembrane space (IMS) are transferred via the dinuclear copper A center (CU(A)) of subunit 2 and heme A of subunit 1 to the active site in subunit 1, a binuclear center (BNC) formed by heme A3 and copper B (CU(B)). The BNC reduces molecular oxygen to 2 water molecules using 4 electrons from cytochrome c in the IMS and 4 protons from the mitochondrial matrix.</text>
</comment>
<dbReference type="GO" id="GO:0005739">
    <property type="term" value="C:mitochondrion"/>
    <property type="evidence" value="ECO:0007669"/>
    <property type="project" value="TreeGrafter"/>
</dbReference>
<evidence type="ECO:0000256" key="4">
    <source>
        <dbReference type="ARBA" id="ARBA00022692"/>
    </source>
</evidence>
<dbReference type="GO" id="GO:0004129">
    <property type="term" value="F:cytochrome-c oxidase activity"/>
    <property type="evidence" value="ECO:0007669"/>
    <property type="project" value="InterPro"/>
</dbReference>
<keyword evidence="6 9" id="KW-1133">Transmembrane helix</keyword>
<evidence type="ECO:0000256" key="2">
    <source>
        <dbReference type="ARBA" id="ARBA00010581"/>
    </source>
</evidence>
<dbReference type="InterPro" id="IPR035973">
    <property type="entry name" value="Cyt_c_oxidase_su3-like_sf"/>
</dbReference>
<dbReference type="GO" id="GO:0016020">
    <property type="term" value="C:membrane"/>
    <property type="evidence" value="ECO:0007669"/>
    <property type="project" value="UniProtKB-SubCell"/>
</dbReference>
<protein>
    <recommendedName>
        <fullName evidence="3 8">Cytochrome c oxidase subunit 3</fullName>
    </recommendedName>
</protein>
<geneLocation type="mitochondrion" evidence="11"/>
<keyword evidence="7 9" id="KW-0472">Membrane</keyword>
<dbReference type="Gene3D" id="1.10.287.70">
    <property type="match status" value="1"/>
</dbReference>
<dbReference type="CDD" id="cd01665">
    <property type="entry name" value="Cyt_c_Oxidase_III"/>
    <property type="match status" value="1"/>
</dbReference>
<evidence type="ECO:0000256" key="7">
    <source>
        <dbReference type="ARBA" id="ARBA00023136"/>
    </source>
</evidence>
<evidence type="ECO:0000256" key="3">
    <source>
        <dbReference type="ARBA" id="ARBA00015944"/>
    </source>
</evidence>
<feature type="transmembrane region" description="Helical" evidence="9">
    <location>
        <begin position="81"/>
        <end position="108"/>
    </location>
</feature>
<dbReference type="SUPFAM" id="SSF81452">
    <property type="entry name" value="Cytochrome c oxidase subunit III-like"/>
    <property type="match status" value="1"/>
</dbReference>
<feature type="transmembrane region" description="Helical" evidence="9">
    <location>
        <begin position="232"/>
        <end position="256"/>
    </location>
</feature>
<evidence type="ECO:0000256" key="6">
    <source>
        <dbReference type="ARBA" id="ARBA00022989"/>
    </source>
</evidence>
<proteinExistence type="inferred from homology"/>
<organism evidence="11">
    <name type="scientific">Meretrix lamarckii</name>
    <name type="common">Korean hard clam</name>
    <dbReference type="NCBI Taxonomy" id="157363"/>
    <lineage>
        <taxon>Eukaryota</taxon>
        <taxon>Metazoa</taxon>
        <taxon>Spiralia</taxon>
        <taxon>Lophotrochozoa</taxon>
        <taxon>Mollusca</taxon>
        <taxon>Bivalvia</taxon>
        <taxon>Autobranchia</taxon>
        <taxon>Heteroconchia</taxon>
        <taxon>Euheterodonta</taxon>
        <taxon>Imparidentia</taxon>
        <taxon>Neoheterodontei</taxon>
        <taxon>Venerida</taxon>
        <taxon>Veneroidea</taxon>
        <taxon>Veneridae</taxon>
        <taxon>Meretrix</taxon>
    </lineage>
</organism>
<gene>
    <name evidence="11" type="primary">COXIII</name>
</gene>
<keyword evidence="8 11" id="KW-0496">Mitochondrion</keyword>
<feature type="domain" description="Heme-copper oxidase subunit III family profile" evidence="10">
    <location>
        <begin position="2"/>
        <end position="298"/>
    </location>
</feature>
<keyword evidence="4 8" id="KW-0812">Transmembrane</keyword>
<dbReference type="GO" id="GO:0006123">
    <property type="term" value="P:mitochondrial electron transport, cytochrome c to oxygen"/>
    <property type="evidence" value="ECO:0007669"/>
    <property type="project" value="TreeGrafter"/>
</dbReference>
<dbReference type="InterPro" id="IPR013833">
    <property type="entry name" value="Cyt_c_oxidase_su3_a-hlx"/>
</dbReference>
<dbReference type="PROSITE" id="PS50253">
    <property type="entry name" value="COX3"/>
    <property type="match status" value="1"/>
</dbReference>
<dbReference type="InterPro" id="IPR024791">
    <property type="entry name" value="Cyt_c/ubiquinol_Oxase_su3"/>
</dbReference>
<reference evidence="11" key="1">
    <citation type="journal article" date="2016" name="PLoS ONE">
        <title>The Complete Female- and Male-Transmitted Mitochondrial Genome of Meretrix lamarckii.</title>
        <authorList>
            <person name="Bettinazzi S."/>
            <person name="Plazzi F."/>
            <person name="Passamonti M."/>
        </authorList>
    </citation>
    <scope>NUCLEOTIDE SEQUENCE</scope>
    <source>
        <tissue evidence="11">Gonads</tissue>
    </source>
</reference>
<dbReference type="Pfam" id="PF00510">
    <property type="entry name" value="COX3"/>
    <property type="match status" value="2"/>
</dbReference>
<evidence type="ECO:0000256" key="8">
    <source>
        <dbReference type="RuleBase" id="RU003375"/>
    </source>
</evidence>
<keyword evidence="5" id="KW-1278">Translocase</keyword>
<dbReference type="InterPro" id="IPR033945">
    <property type="entry name" value="Cyt_c_oxase_su3_dom"/>
</dbReference>
<comment type="similarity">
    <text evidence="2 8">Belongs to the cytochrome c oxidase subunit 3 family.</text>
</comment>
<feature type="transmembrane region" description="Helical" evidence="9">
    <location>
        <begin position="39"/>
        <end position="60"/>
    </location>
</feature>
<evidence type="ECO:0000313" key="11">
    <source>
        <dbReference type="EMBL" id="AKE36672.1"/>
    </source>
</evidence>
<feature type="transmembrane region" description="Helical" evidence="9">
    <location>
        <begin position="268"/>
        <end position="296"/>
    </location>
</feature>
<dbReference type="EMBL" id="KP244451">
    <property type="protein sequence ID" value="AKE36672.1"/>
    <property type="molecule type" value="Genomic_DNA"/>
</dbReference>
<accession>A0A0U2A2Z2</accession>
<evidence type="ECO:0000256" key="1">
    <source>
        <dbReference type="ARBA" id="ARBA00004141"/>
    </source>
</evidence>
<feature type="transmembrane region" description="Helical" evidence="9">
    <location>
        <begin position="128"/>
        <end position="151"/>
    </location>
</feature>